<gene>
    <name evidence="1" type="ORF">AQJ67_31260</name>
</gene>
<dbReference type="Proteomes" id="UP000053429">
    <property type="component" value="Unassembled WGS sequence"/>
</dbReference>
<sequence>MDEINDRVADAAVAAVVTTDYLRRSAVVLNTTTDDTSRRAADEAPLDRFSQWVPSVHKSATPQSQRMEHSA</sequence>
<evidence type="ECO:0000313" key="1">
    <source>
        <dbReference type="EMBL" id="KUN97401.1"/>
    </source>
</evidence>
<reference evidence="1 2" key="1">
    <citation type="submission" date="2015-10" db="EMBL/GenBank/DDBJ databases">
        <title>Draft genome sequence of Streptomyces caeruleatus NRRL B-24802, type strain for the species Streptomyces caeruleatus.</title>
        <authorList>
            <person name="Ruckert C."/>
            <person name="Winkler A."/>
            <person name="Kalinowski J."/>
            <person name="Kampfer P."/>
            <person name="Glaeser S."/>
        </authorList>
    </citation>
    <scope>NUCLEOTIDE SEQUENCE [LARGE SCALE GENOMIC DNA]</scope>
    <source>
        <strain evidence="1 2">NRRL B-24802</strain>
    </source>
</reference>
<protein>
    <submittedName>
        <fullName evidence="1">Uncharacterized protein</fullName>
    </submittedName>
</protein>
<organism evidence="1 2">
    <name type="scientific">Streptomyces caeruleatus</name>
    <dbReference type="NCBI Taxonomy" id="661399"/>
    <lineage>
        <taxon>Bacteria</taxon>
        <taxon>Bacillati</taxon>
        <taxon>Actinomycetota</taxon>
        <taxon>Actinomycetes</taxon>
        <taxon>Kitasatosporales</taxon>
        <taxon>Streptomycetaceae</taxon>
        <taxon>Streptomyces</taxon>
    </lineage>
</organism>
<dbReference type="AlphaFoldDB" id="A0A101TS13"/>
<accession>A0A101TS13</accession>
<evidence type="ECO:0000313" key="2">
    <source>
        <dbReference type="Proteomes" id="UP000053429"/>
    </source>
</evidence>
<name>A0A101TS13_9ACTN</name>
<dbReference type="Pfam" id="PF19691">
    <property type="entry name" value="DUF6192"/>
    <property type="match status" value="1"/>
</dbReference>
<comment type="caution">
    <text evidence="1">The sequence shown here is derived from an EMBL/GenBank/DDBJ whole genome shotgun (WGS) entry which is preliminary data.</text>
</comment>
<dbReference type="InterPro" id="IPR045683">
    <property type="entry name" value="DUF6192"/>
</dbReference>
<keyword evidence="2" id="KW-1185">Reference proteome</keyword>
<proteinExistence type="predicted"/>
<dbReference type="EMBL" id="LMWY01000042">
    <property type="protein sequence ID" value="KUN97401.1"/>
    <property type="molecule type" value="Genomic_DNA"/>
</dbReference>
<dbReference type="RefSeq" id="WP_062722693.1">
    <property type="nucleotide sequence ID" value="NZ_KQ948934.1"/>
</dbReference>